<comment type="caution">
    <text evidence="2">The sequence shown here is derived from an EMBL/GenBank/DDBJ whole genome shotgun (WGS) entry which is preliminary data.</text>
</comment>
<dbReference type="EMBL" id="SRLD01000045">
    <property type="protein sequence ID" value="TGE13968.1"/>
    <property type="molecule type" value="Genomic_DNA"/>
</dbReference>
<dbReference type="Pfam" id="PF00578">
    <property type="entry name" value="AhpC-TSA"/>
    <property type="match status" value="1"/>
</dbReference>
<protein>
    <submittedName>
        <fullName evidence="2">TlpA family protein disulfide reductase</fullName>
    </submittedName>
</protein>
<name>A0A4Z0PFV7_9BACT</name>
<dbReference type="AlphaFoldDB" id="A0A4Z0PFV7"/>
<dbReference type="GO" id="GO:0016491">
    <property type="term" value="F:oxidoreductase activity"/>
    <property type="evidence" value="ECO:0007669"/>
    <property type="project" value="InterPro"/>
</dbReference>
<dbReference type="SUPFAM" id="SSF52833">
    <property type="entry name" value="Thioredoxin-like"/>
    <property type="match status" value="1"/>
</dbReference>
<dbReference type="CDD" id="cd02966">
    <property type="entry name" value="TlpA_like_family"/>
    <property type="match status" value="1"/>
</dbReference>
<dbReference type="OrthoDB" id="6399635at2"/>
<evidence type="ECO:0000313" key="3">
    <source>
        <dbReference type="Proteomes" id="UP000297739"/>
    </source>
</evidence>
<organism evidence="2 3">
    <name type="scientific">Hymenobacter elongatus</name>
    <dbReference type="NCBI Taxonomy" id="877208"/>
    <lineage>
        <taxon>Bacteria</taxon>
        <taxon>Pseudomonadati</taxon>
        <taxon>Bacteroidota</taxon>
        <taxon>Cytophagia</taxon>
        <taxon>Cytophagales</taxon>
        <taxon>Hymenobacteraceae</taxon>
        <taxon>Hymenobacter</taxon>
    </lineage>
</organism>
<dbReference type="InterPro" id="IPR050553">
    <property type="entry name" value="Thioredoxin_ResA/DsbE_sf"/>
</dbReference>
<dbReference type="Proteomes" id="UP000297739">
    <property type="component" value="Unassembled WGS sequence"/>
</dbReference>
<dbReference type="InterPro" id="IPR036249">
    <property type="entry name" value="Thioredoxin-like_sf"/>
</dbReference>
<dbReference type="RefSeq" id="WP_135499216.1">
    <property type="nucleotide sequence ID" value="NZ_SRLD01000045.1"/>
</dbReference>
<dbReference type="PANTHER" id="PTHR42852:SF13">
    <property type="entry name" value="PROTEIN DIPZ"/>
    <property type="match status" value="1"/>
</dbReference>
<proteinExistence type="predicted"/>
<sequence>MLSLLMLLVSSLSAILLSYYTCLFPSHSICSSTTVSAPIVISGHLAHAPAGDSIRLEFGQFKVKVPITATGNFRVKLPRVAAATPASLYYARQHASLYLTPGDSLHLTLEFPRFDETLRFTGRGAAANNYLAQALWQFEYGPVGSVPRPVEQRTPQTTAAQMRAYADSFRQKRQDFLATYTQAHPVAAAFKSYATLRINLQWAISLLEYPQYYRDTNKRLAPLPNSYFNFLQQLPLKKLDECFGRDQSESTLALQFLTVYSNRLLPSGTLSSDPGEAQKLYNKATADLGLTSSRDKALYQLLSYQLDANTAGVVAAMPTFRLQNQDSVLARNLREMVSKQLRVEPGQPAPPFTLLNNDGKKVTLSDFKGKVVYLDFWGSWCAPCIAEIPASTALKERMAGREVVFISVAVGDTEEKWQRTLQAHQLTSAAGVQLRSPDNTVAAAYQIYSYPSHMLIGRDGRIRVRRAPAPSAGAETIAAIESALSK</sequence>
<feature type="domain" description="Thioredoxin" evidence="1">
    <location>
        <begin position="343"/>
        <end position="485"/>
    </location>
</feature>
<evidence type="ECO:0000313" key="2">
    <source>
        <dbReference type="EMBL" id="TGE13968.1"/>
    </source>
</evidence>
<dbReference type="PROSITE" id="PS51352">
    <property type="entry name" value="THIOREDOXIN_2"/>
    <property type="match status" value="1"/>
</dbReference>
<dbReference type="GO" id="GO:0016209">
    <property type="term" value="F:antioxidant activity"/>
    <property type="evidence" value="ECO:0007669"/>
    <property type="project" value="InterPro"/>
</dbReference>
<dbReference type="PANTHER" id="PTHR42852">
    <property type="entry name" value="THIOL:DISULFIDE INTERCHANGE PROTEIN DSBE"/>
    <property type="match status" value="1"/>
</dbReference>
<accession>A0A4Z0PFV7</accession>
<evidence type="ECO:0000259" key="1">
    <source>
        <dbReference type="PROSITE" id="PS51352"/>
    </source>
</evidence>
<dbReference type="InterPro" id="IPR013766">
    <property type="entry name" value="Thioredoxin_domain"/>
</dbReference>
<keyword evidence="3" id="KW-1185">Reference proteome</keyword>
<reference evidence="2 3" key="1">
    <citation type="submission" date="2019-04" db="EMBL/GenBank/DDBJ databases">
        <authorList>
            <person name="Feng G."/>
            <person name="Zhang J."/>
            <person name="Zhu H."/>
        </authorList>
    </citation>
    <scope>NUCLEOTIDE SEQUENCE [LARGE SCALE GENOMIC DNA]</scope>
    <source>
        <strain evidence="2 3">JCM 17223</strain>
    </source>
</reference>
<dbReference type="InterPro" id="IPR000866">
    <property type="entry name" value="AhpC/TSA"/>
</dbReference>
<gene>
    <name evidence="2" type="ORF">E5J99_18035</name>
</gene>
<dbReference type="Gene3D" id="3.40.30.10">
    <property type="entry name" value="Glutaredoxin"/>
    <property type="match status" value="1"/>
</dbReference>